<feature type="region of interest" description="Disordered" evidence="2">
    <location>
        <begin position="126"/>
        <end position="173"/>
    </location>
</feature>
<evidence type="ECO:0000259" key="3">
    <source>
        <dbReference type="PROSITE" id="PS51319"/>
    </source>
</evidence>
<evidence type="ECO:0000313" key="5">
    <source>
        <dbReference type="Proteomes" id="UP000219338"/>
    </source>
</evidence>
<keyword evidence="5" id="KW-1185">Reference proteome</keyword>
<dbReference type="PANTHER" id="PTHR48125:SF12">
    <property type="entry name" value="AT HOOK TRANSCRIPTION FACTOR FAMILY-RELATED"/>
    <property type="match status" value="1"/>
</dbReference>
<name>A0A284QY82_ARMOS</name>
<evidence type="ECO:0000313" key="4">
    <source>
        <dbReference type="EMBL" id="SJL01436.1"/>
    </source>
</evidence>
<feature type="region of interest" description="Disordered" evidence="2">
    <location>
        <begin position="440"/>
        <end position="463"/>
    </location>
</feature>
<reference evidence="5" key="1">
    <citation type="journal article" date="2017" name="Nat. Ecol. Evol.">
        <title>Genome expansion and lineage-specific genetic innovations in the forest pathogenic fungi Armillaria.</title>
        <authorList>
            <person name="Sipos G."/>
            <person name="Prasanna A.N."/>
            <person name="Walter M.C."/>
            <person name="O'Connor E."/>
            <person name="Balint B."/>
            <person name="Krizsan K."/>
            <person name="Kiss B."/>
            <person name="Hess J."/>
            <person name="Varga T."/>
            <person name="Slot J."/>
            <person name="Riley R."/>
            <person name="Boka B."/>
            <person name="Rigling D."/>
            <person name="Barry K."/>
            <person name="Lee J."/>
            <person name="Mihaltcheva S."/>
            <person name="LaButti K."/>
            <person name="Lipzen A."/>
            <person name="Waldron R."/>
            <person name="Moloney N.M."/>
            <person name="Sperisen C."/>
            <person name="Kredics L."/>
            <person name="Vagvoelgyi C."/>
            <person name="Patrignani A."/>
            <person name="Fitzpatrick D."/>
            <person name="Nagy I."/>
            <person name="Doyle S."/>
            <person name="Anderson J.B."/>
            <person name="Grigoriev I.V."/>
            <person name="Gueldener U."/>
            <person name="Muensterkoetter M."/>
            <person name="Nagy L.G."/>
        </authorList>
    </citation>
    <scope>NUCLEOTIDE SEQUENCE [LARGE SCALE GENOMIC DNA]</scope>
    <source>
        <strain evidence="5">C18/9</strain>
    </source>
</reference>
<evidence type="ECO:0000256" key="1">
    <source>
        <dbReference type="PROSITE-ProRule" id="PRU00649"/>
    </source>
</evidence>
<dbReference type="Gene3D" id="1.20.930.10">
    <property type="entry name" value="Conserved domain common to transcription factors TFIIS, elongin A, CRSP70"/>
    <property type="match status" value="1"/>
</dbReference>
<dbReference type="OMA" id="HYFRAWV"/>
<feature type="region of interest" description="Disordered" evidence="2">
    <location>
        <begin position="481"/>
        <end position="578"/>
    </location>
</feature>
<organism evidence="4 5">
    <name type="scientific">Armillaria ostoyae</name>
    <name type="common">Armillaria root rot fungus</name>
    <dbReference type="NCBI Taxonomy" id="47428"/>
    <lineage>
        <taxon>Eukaryota</taxon>
        <taxon>Fungi</taxon>
        <taxon>Dikarya</taxon>
        <taxon>Basidiomycota</taxon>
        <taxon>Agaricomycotina</taxon>
        <taxon>Agaricomycetes</taxon>
        <taxon>Agaricomycetidae</taxon>
        <taxon>Agaricales</taxon>
        <taxon>Marasmiineae</taxon>
        <taxon>Physalacriaceae</taxon>
        <taxon>Armillaria</taxon>
    </lineage>
</organism>
<dbReference type="InterPro" id="IPR017923">
    <property type="entry name" value="TFIIS_N"/>
</dbReference>
<dbReference type="PROSITE" id="PS51319">
    <property type="entry name" value="TFIIS_N"/>
    <property type="match status" value="1"/>
</dbReference>
<dbReference type="STRING" id="47428.A0A284QY82"/>
<sequence length="866" mass="93286">MDPNYFSQWISPQQQTQILTEASQQTRHESRPTSSLEDWSKERTASTGASTTAPTAATTAAPATATLDFADIMGDLAATASPSTLSPQSAAFYQSFQNYFQAPFNSIPYGSAWNAQSTVPLSNYSSLNGATSAGPSSSSPPQPAAQPQPQPQPAPQHSPPLQAQSPPQPMIIDPALTTLNGAATNGLQQYPQASSFQSQQTRTSYPFTHLSLSLSNSNPYMYSHSYPQQIATASAQGTLSPQALHSPTQLMTTMVPSQFYGKPQPSGPQPAPPAAPPPAPSQPPGSTPQERKQQFLTSIRPLLQASAFTGAQAVNTLASRISDYGAPEVDAATRLEILTKIRDGAGNHYFRAWSENPTAMDISREWLRSVLATKDDNTLVETIMPLLHIIDRLPLNIDALKTYKLGKLIVKLSKDPPSPAIKDMASNIERRWRQIVEVANDTKSEEPKTKKRKLEAPVSKPPAVPVKKATVPLVPPKTVTKKVTAPAAKDAKSDSSFFSAPKPKPKLPTFKKAPVVKKEPDTNVSQPLSIDPFQEALKSMAKSRKESPAPTPTPPMATTSSPPQPGPSKLGKKKKSVSWAPDSNLESIRFIEKAVYDDDPVDGMHTAHSARELEKGEGAALHQHVFEETIDWSEPQLIDIPIDIELRPRGDASEEKTTQEQREETALGAMYMTSAHIPPSPGEPAKQIADEEVDRDVQTMTSGPDVEGIFWNNAEPAPSNLGVADLVAQLAGTMETPHVNGDINVPPVDATTASALSTLAPEQLQQLLQQLNPTLFGNGNFGGGGDQNWAQQPVGFAEYGQDDASDGWRGGGRGARGAGRGRGRGRGGRTDDGYRHNKRKPCSFFQAGRRALNQHMSKTGRRLIVP</sequence>
<dbReference type="Proteomes" id="UP000219338">
    <property type="component" value="Unassembled WGS sequence"/>
</dbReference>
<dbReference type="SUPFAM" id="SSF47676">
    <property type="entry name" value="Conserved domain common to transcription factors TFIIS, elongin A, CRSP70"/>
    <property type="match status" value="1"/>
</dbReference>
<dbReference type="Pfam" id="PF08711">
    <property type="entry name" value="Med26"/>
    <property type="match status" value="1"/>
</dbReference>
<comment type="subcellular location">
    <subcellularLocation>
        <location evidence="1">Nucleus</location>
    </subcellularLocation>
</comment>
<feature type="compositionally biased region" description="Pro residues" evidence="2">
    <location>
        <begin position="138"/>
        <end position="158"/>
    </location>
</feature>
<feature type="region of interest" description="Disordered" evidence="2">
    <location>
        <begin position="802"/>
        <end position="840"/>
    </location>
</feature>
<feature type="compositionally biased region" description="Low complexity" evidence="2">
    <location>
        <begin position="481"/>
        <end position="513"/>
    </location>
</feature>
<dbReference type="EMBL" id="FUEG01000003">
    <property type="protein sequence ID" value="SJL01436.1"/>
    <property type="molecule type" value="Genomic_DNA"/>
</dbReference>
<dbReference type="PANTHER" id="PTHR48125">
    <property type="entry name" value="LP07818P1"/>
    <property type="match status" value="1"/>
</dbReference>
<evidence type="ECO:0000256" key="2">
    <source>
        <dbReference type="SAM" id="MobiDB-lite"/>
    </source>
</evidence>
<feature type="compositionally biased region" description="Polar residues" evidence="2">
    <location>
        <begin position="1"/>
        <end position="25"/>
    </location>
</feature>
<proteinExistence type="predicted"/>
<feature type="compositionally biased region" description="Low complexity" evidence="2">
    <location>
        <begin position="45"/>
        <end position="59"/>
    </location>
</feature>
<dbReference type="GO" id="GO:0005634">
    <property type="term" value="C:nucleus"/>
    <property type="evidence" value="ECO:0007669"/>
    <property type="project" value="UniProtKB-SubCell"/>
</dbReference>
<feature type="domain" description="TFIIS N-terminal" evidence="3">
    <location>
        <begin position="361"/>
        <end position="439"/>
    </location>
</feature>
<dbReference type="OrthoDB" id="6159439at2759"/>
<accession>A0A284QY82</accession>
<feature type="region of interest" description="Disordered" evidence="2">
    <location>
        <begin position="257"/>
        <end position="292"/>
    </location>
</feature>
<feature type="region of interest" description="Disordered" evidence="2">
    <location>
        <begin position="1"/>
        <end position="59"/>
    </location>
</feature>
<dbReference type="InterPro" id="IPR035441">
    <property type="entry name" value="TFIIS/LEDGF_dom_sf"/>
</dbReference>
<feature type="compositionally biased region" description="Pro residues" evidence="2">
    <location>
        <begin position="265"/>
        <end position="286"/>
    </location>
</feature>
<dbReference type="AlphaFoldDB" id="A0A284QY82"/>
<protein>
    <recommendedName>
        <fullName evidence="3">TFIIS N-terminal domain-containing protein</fullName>
    </recommendedName>
</protein>
<feature type="compositionally biased region" description="Gly residues" evidence="2">
    <location>
        <begin position="808"/>
        <end position="818"/>
    </location>
</feature>
<gene>
    <name evidence="4" type="ORF">ARMOST_04758</name>
</gene>
<keyword evidence="1" id="KW-0539">Nucleus</keyword>